<feature type="compositionally biased region" description="Pro residues" evidence="1">
    <location>
        <begin position="72"/>
        <end position="86"/>
    </location>
</feature>
<feature type="compositionally biased region" description="Basic and acidic residues" evidence="1">
    <location>
        <begin position="98"/>
        <end position="108"/>
    </location>
</feature>
<feature type="region of interest" description="Disordered" evidence="1">
    <location>
        <begin position="60"/>
        <end position="108"/>
    </location>
</feature>
<evidence type="ECO:0000313" key="3">
    <source>
        <dbReference type="Proteomes" id="UP001589789"/>
    </source>
</evidence>
<evidence type="ECO:0000313" key="2">
    <source>
        <dbReference type="EMBL" id="MFC0383996.1"/>
    </source>
</evidence>
<evidence type="ECO:0000256" key="1">
    <source>
        <dbReference type="SAM" id="MobiDB-lite"/>
    </source>
</evidence>
<reference evidence="2 3" key="1">
    <citation type="submission" date="2024-09" db="EMBL/GenBank/DDBJ databases">
        <authorList>
            <person name="Sun Q."/>
            <person name="Mori K."/>
        </authorList>
    </citation>
    <scope>NUCLEOTIDE SEQUENCE [LARGE SCALE GENOMIC DNA]</scope>
    <source>
        <strain evidence="2 3">CCM 7468</strain>
    </source>
</reference>
<sequence>MRNPLLIAVLAALLGFGGWVWLTGPGTSVPNALLALLCATVCGRAAWALAARDLPEEDAPALPAAAEARRASPPPAGRRAPPPADPAPWRRPVGAPEGRPEAPSDRAP</sequence>
<protein>
    <submittedName>
        <fullName evidence="2">Uncharacterized protein</fullName>
    </submittedName>
</protein>
<comment type="caution">
    <text evidence="2">The sequence shown here is derived from an EMBL/GenBank/DDBJ whole genome shotgun (WGS) entry which is preliminary data.</text>
</comment>
<accession>A0ABV6IKQ4</accession>
<keyword evidence="3" id="KW-1185">Reference proteome</keyword>
<dbReference type="Proteomes" id="UP001589789">
    <property type="component" value="Unassembled WGS sequence"/>
</dbReference>
<gene>
    <name evidence="2" type="ORF">ACFFIC_00340</name>
</gene>
<dbReference type="RefSeq" id="WP_377048009.1">
    <property type="nucleotide sequence ID" value="NZ_JBHLVZ010000001.1"/>
</dbReference>
<name>A0ABV6IKQ4_9PROT</name>
<proteinExistence type="predicted"/>
<dbReference type="EMBL" id="JBHLVZ010000001">
    <property type="protein sequence ID" value="MFC0383996.1"/>
    <property type="molecule type" value="Genomic_DNA"/>
</dbReference>
<organism evidence="2 3">
    <name type="scientific">Muricoccus vinaceus</name>
    <dbReference type="NCBI Taxonomy" id="424704"/>
    <lineage>
        <taxon>Bacteria</taxon>
        <taxon>Pseudomonadati</taxon>
        <taxon>Pseudomonadota</taxon>
        <taxon>Alphaproteobacteria</taxon>
        <taxon>Acetobacterales</taxon>
        <taxon>Roseomonadaceae</taxon>
        <taxon>Muricoccus</taxon>
    </lineage>
</organism>